<sequence length="106" mass="11208">MSFLLRTTPLLRTSVARQSTRCFSTTLVQQNTVKDAAKKVDRAVSDTLVKGIDKGIEAKDAVAETAGMSTGEAKGKAEELKGEAKGKAEELKGKAIGAKEEAKAKI</sequence>
<dbReference type="Proteomes" id="UP000038010">
    <property type="component" value="Unassembled WGS sequence"/>
</dbReference>
<reference evidence="2 3" key="1">
    <citation type="submission" date="2015-06" db="EMBL/GenBank/DDBJ databases">
        <title>Draft genome of the ant-associated black yeast Phialophora attae CBS 131958.</title>
        <authorList>
            <person name="Moreno L.F."/>
            <person name="Stielow B.J."/>
            <person name="de Hoog S."/>
            <person name="Vicente V.A."/>
            <person name="Weiss V.A."/>
            <person name="de Vries M."/>
            <person name="Cruz L.M."/>
            <person name="Souza E.M."/>
        </authorList>
    </citation>
    <scope>NUCLEOTIDE SEQUENCE [LARGE SCALE GENOMIC DNA]</scope>
    <source>
        <strain evidence="2 3">CBS 131958</strain>
    </source>
</reference>
<proteinExistence type="predicted"/>
<comment type="caution">
    <text evidence="2">The sequence shown here is derived from an EMBL/GenBank/DDBJ whole genome shotgun (WGS) entry which is preliminary data.</text>
</comment>
<dbReference type="STRING" id="1664694.A0A0N1H793"/>
<keyword evidence="3" id="KW-1185">Reference proteome</keyword>
<evidence type="ECO:0000313" key="3">
    <source>
        <dbReference type="Proteomes" id="UP000038010"/>
    </source>
</evidence>
<organism evidence="2 3">
    <name type="scientific">Cyphellophora attinorum</name>
    <dbReference type="NCBI Taxonomy" id="1664694"/>
    <lineage>
        <taxon>Eukaryota</taxon>
        <taxon>Fungi</taxon>
        <taxon>Dikarya</taxon>
        <taxon>Ascomycota</taxon>
        <taxon>Pezizomycotina</taxon>
        <taxon>Eurotiomycetes</taxon>
        <taxon>Chaetothyriomycetidae</taxon>
        <taxon>Chaetothyriales</taxon>
        <taxon>Cyphellophoraceae</taxon>
        <taxon>Cyphellophora</taxon>
    </lineage>
</organism>
<gene>
    <name evidence="2" type="ORF">AB675_10354</name>
</gene>
<protein>
    <submittedName>
        <fullName evidence="2">Uncharacterized protein</fullName>
    </submittedName>
</protein>
<feature type="compositionally biased region" description="Basic and acidic residues" evidence="1">
    <location>
        <begin position="73"/>
        <end position="86"/>
    </location>
</feature>
<dbReference type="RefSeq" id="XP_017997367.1">
    <property type="nucleotide sequence ID" value="XM_018139120.1"/>
</dbReference>
<dbReference type="OrthoDB" id="4023585at2759"/>
<dbReference type="EMBL" id="LFJN01000024">
    <property type="protein sequence ID" value="KPI37404.1"/>
    <property type="molecule type" value="Genomic_DNA"/>
</dbReference>
<name>A0A0N1H793_9EURO</name>
<dbReference type="GeneID" id="28731000"/>
<evidence type="ECO:0000256" key="1">
    <source>
        <dbReference type="SAM" id="MobiDB-lite"/>
    </source>
</evidence>
<accession>A0A0N1H793</accession>
<dbReference type="AlphaFoldDB" id="A0A0N1H793"/>
<feature type="region of interest" description="Disordered" evidence="1">
    <location>
        <begin position="65"/>
        <end position="86"/>
    </location>
</feature>
<evidence type="ECO:0000313" key="2">
    <source>
        <dbReference type="EMBL" id="KPI37404.1"/>
    </source>
</evidence>
<dbReference type="VEuPathDB" id="FungiDB:AB675_10354"/>